<sequence length="88" mass="9402">MSPEVAMEQYISLVSDKVPGWIGDTSAGSSEQGSAGSGNSESVGADLSTSVSCQKMMLTDRELEQEKETSAQHRSPLTESHLENNVKK</sequence>
<feature type="domain" description="ACB" evidence="3">
    <location>
        <begin position="1"/>
        <end position="23"/>
    </location>
</feature>
<gene>
    <name evidence="4" type="ORF">RIF29_05945</name>
</gene>
<dbReference type="Proteomes" id="UP001372338">
    <property type="component" value="Unassembled WGS sequence"/>
</dbReference>
<feature type="region of interest" description="Disordered" evidence="2">
    <location>
        <begin position="18"/>
        <end position="88"/>
    </location>
</feature>
<keyword evidence="5" id="KW-1185">Reference proteome</keyword>
<dbReference type="EMBL" id="JAYWIO010000001">
    <property type="protein sequence ID" value="KAK7291072.1"/>
    <property type="molecule type" value="Genomic_DNA"/>
</dbReference>
<reference evidence="4 5" key="1">
    <citation type="submission" date="2024-01" db="EMBL/GenBank/DDBJ databases">
        <title>The genomes of 5 underutilized Papilionoideae crops provide insights into root nodulation and disease resistanc.</title>
        <authorList>
            <person name="Yuan L."/>
        </authorList>
    </citation>
    <scope>NUCLEOTIDE SEQUENCE [LARGE SCALE GENOMIC DNA]</scope>
    <source>
        <strain evidence="4">ZHUSHIDOU_FW_LH</strain>
        <tissue evidence="4">Leaf</tissue>
    </source>
</reference>
<dbReference type="GO" id="GO:0000062">
    <property type="term" value="F:fatty-acyl-CoA binding"/>
    <property type="evidence" value="ECO:0007669"/>
    <property type="project" value="InterPro"/>
</dbReference>
<protein>
    <recommendedName>
        <fullName evidence="3">ACB domain-containing protein</fullName>
    </recommendedName>
</protein>
<evidence type="ECO:0000259" key="3">
    <source>
        <dbReference type="PROSITE" id="PS51228"/>
    </source>
</evidence>
<name>A0AAN9J2M3_CROPI</name>
<evidence type="ECO:0000256" key="2">
    <source>
        <dbReference type="SAM" id="MobiDB-lite"/>
    </source>
</evidence>
<comment type="similarity">
    <text evidence="1">Belongs to the ACBP family.</text>
</comment>
<feature type="compositionally biased region" description="Basic and acidic residues" evidence="2">
    <location>
        <begin position="58"/>
        <end position="71"/>
    </location>
</feature>
<feature type="compositionally biased region" description="Low complexity" evidence="2">
    <location>
        <begin position="26"/>
        <end position="42"/>
    </location>
</feature>
<proteinExistence type="inferred from homology"/>
<dbReference type="InterPro" id="IPR000582">
    <property type="entry name" value="Acyl-CoA-binding_protein"/>
</dbReference>
<accession>A0AAN9J2M3</accession>
<dbReference type="PROSITE" id="PS51228">
    <property type="entry name" value="ACB_2"/>
    <property type="match status" value="1"/>
</dbReference>
<evidence type="ECO:0000313" key="5">
    <source>
        <dbReference type="Proteomes" id="UP001372338"/>
    </source>
</evidence>
<comment type="caution">
    <text evidence="4">The sequence shown here is derived from an EMBL/GenBank/DDBJ whole genome shotgun (WGS) entry which is preliminary data.</text>
</comment>
<evidence type="ECO:0000313" key="4">
    <source>
        <dbReference type="EMBL" id="KAK7291072.1"/>
    </source>
</evidence>
<evidence type="ECO:0000256" key="1">
    <source>
        <dbReference type="ARBA" id="ARBA00005567"/>
    </source>
</evidence>
<organism evidence="4 5">
    <name type="scientific">Crotalaria pallida</name>
    <name type="common">Smooth rattlebox</name>
    <name type="synonym">Crotalaria striata</name>
    <dbReference type="NCBI Taxonomy" id="3830"/>
    <lineage>
        <taxon>Eukaryota</taxon>
        <taxon>Viridiplantae</taxon>
        <taxon>Streptophyta</taxon>
        <taxon>Embryophyta</taxon>
        <taxon>Tracheophyta</taxon>
        <taxon>Spermatophyta</taxon>
        <taxon>Magnoliopsida</taxon>
        <taxon>eudicotyledons</taxon>
        <taxon>Gunneridae</taxon>
        <taxon>Pentapetalae</taxon>
        <taxon>rosids</taxon>
        <taxon>fabids</taxon>
        <taxon>Fabales</taxon>
        <taxon>Fabaceae</taxon>
        <taxon>Papilionoideae</taxon>
        <taxon>50 kb inversion clade</taxon>
        <taxon>genistoids sensu lato</taxon>
        <taxon>core genistoids</taxon>
        <taxon>Crotalarieae</taxon>
        <taxon>Crotalaria</taxon>
    </lineage>
</organism>
<dbReference type="AlphaFoldDB" id="A0AAN9J2M3"/>